<feature type="domain" description="Nucleoside phosphorylase" evidence="2">
    <location>
        <begin position="15"/>
        <end position="300"/>
    </location>
</feature>
<reference evidence="4" key="2">
    <citation type="submission" date="2020-05" db="EMBL/GenBank/DDBJ databases">
        <authorList>
            <person name="Kim H.-S."/>
            <person name="Proctor R.H."/>
            <person name="Brown D.W."/>
        </authorList>
    </citation>
    <scope>NUCLEOTIDE SEQUENCE</scope>
    <source>
        <strain evidence="4">NRRL 20472</strain>
    </source>
</reference>
<dbReference type="Gene3D" id="3.40.50.1580">
    <property type="entry name" value="Nucleoside phosphorylase domain"/>
    <property type="match status" value="1"/>
</dbReference>
<evidence type="ECO:0008006" key="6">
    <source>
        <dbReference type="Google" id="ProtNLM"/>
    </source>
</evidence>
<dbReference type="InterPro" id="IPR053137">
    <property type="entry name" value="NLR-like"/>
</dbReference>
<dbReference type="InterPro" id="IPR000845">
    <property type="entry name" value="Nucleoside_phosphorylase_d"/>
</dbReference>
<dbReference type="Gene3D" id="3.40.50.300">
    <property type="entry name" value="P-loop containing nucleotide triphosphate hydrolases"/>
    <property type="match status" value="1"/>
</dbReference>
<dbReference type="Pfam" id="PF12796">
    <property type="entry name" value="Ank_2"/>
    <property type="match status" value="1"/>
</dbReference>
<dbReference type="InterPro" id="IPR027417">
    <property type="entry name" value="P-loop_NTPase"/>
</dbReference>
<dbReference type="Pfam" id="PF24883">
    <property type="entry name" value="NPHP3_N"/>
    <property type="match status" value="1"/>
</dbReference>
<protein>
    <recommendedName>
        <fullName evidence="6">Nucleoside phosphorylase domain-containing protein</fullName>
    </recommendedName>
</protein>
<comment type="caution">
    <text evidence="4">The sequence shown here is derived from an EMBL/GenBank/DDBJ whole genome shotgun (WGS) entry which is preliminary data.</text>
</comment>
<dbReference type="SUPFAM" id="SSF52540">
    <property type="entry name" value="P-loop containing nucleoside triphosphate hydrolases"/>
    <property type="match status" value="1"/>
</dbReference>
<dbReference type="SUPFAM" id="SSF48403">
    <property type="entry name" value="Ankyrin repeat"/>
    <property type="match status" value="1"/>
</dbReference>
<dbReference type="AlphaFoldDB" id="A0A8H4TZJ8"/>
<accession>A0A8H4TZJ8</accession>
<keyword evidence="1" id="KW-0677">Repeat</keyword>
<dbReference type="EMBL" id="JABEXW010000265">
    <property type="protein sequence ID" value="KAF4966892.1"/>
    <property type="molecule type" value="Genomic_DNA"/>
</dbReference>
<name>A0A8H4TZJ8_9HYPO</name>
<dbReference type="SUPFAM" id="SSF53167">
    <property type="entry name" value="Purine and uridine phosphorylases"/>
    <property type="match status" value="1"/>
</dbReference>
<dbReference type="Gene3D" id="1.25.40.20">
    <property type="entry name" value="Ankyrin repeat-containing domain"/>
    <property type="match status" value="1"/>
</dbReference>
<dbReference type="InterPro" id="IPR002110">
    <property type="entry name" value="Ankyrin_rpt"/>
</dbReference>
<gene>
    <name evidence="4" type="ORF">FSARC_5505</name>
</gene>
<dbReference type="InterPro" id="IPR036770">
    <property type="entry name" value="Ankyrin_rpt-contain_sf"/>
</dbReference>
<organism evidence="4 5">
    <name type="scientific">Fusarium sarcochroum</name>
    <dbReference type="NCBI Taxonomy" id="1208366"/>
    <lineage>
        <taxon>Eukaryota</taxon>
        <taxon>Fungi</taxon>
        <taxon>Dikarya</taxon>
        <taxon>Ascomycota</taxon>
        <taxon>Pezizomycotina</taxon>
        <taxon>Sordariomycetes</taxon>
        <taxon>Hypocreomycetidae</taxon>
        <taxon>Hypocreales</taxon>
        <taxon>Nectriaceae</taxon>
        <taxon>Fusarium</taxon>
        <taxon>Fusarium lateritium species complex</taxon>
    </lineage>
</organism>
<dbReference type="GO" id="GO:0009116">
    <property type="term" value="P:nucleoside metabolic process"/>
    <property type="evidence" value="ECO:0007669"/>
    <property type="project" value="InterPro"/>
</dbReference>
<proteinExistence type="predicted"/>
<dbReference type="InterPro" id="IPR035994">
    <property type="entry name" value="Nucleoside_phosphorylase_sf"/>
</dbReference>
<dbReference type="PANTHER" id="PTHR46082">
    <property type="entry name" value="ATP/GTP-BINDING PROTEIN-RELATED"/>
    <property type="match status" value="1"/>
</dbReference>
<reference evidence="4" key="1">
    <citation type="journal article" date="2020" name="BMC Genomics">
        <title>Correction to: Identification and distribution of gene clusters required for synthesis of sphingolipid metabolism inhibitors in diverse species of the filamentous fungus Fusarium.</title>
        <authorList>
            <person name="Kim H.S."/>
            <person name="Lohmar J.M."/>
            <person name="Busman M."/>
            <person name="Brown D.W."/>
            <person name="Naumann T.A."/>
            <person name="Divon H.H."/>
            <person name="Lysoe E."/>
            <person name="Uhlig S."/>
            <person name="Proctor R.H."/>
        </authorList>
    </citation>
    <scope>NUCLEOTIDE SEQUENCE</scope>
    <source>
        <strain evidence="4">NRRL 20472</strain>
    </source>
</reference>
<evidence type="ECO:0000259" key="2">
    <source>
        <dbReference type="Pfam" id="PF01048"/>
    </source>
</evidence>
<evidence type="ECO:0000313" key="4">
    <source>
        <dbReference type="EMBL" id="KAF4966892.1"/>
    </source>
</evidence>
<feature type="domain" description="Nephrocystin 3-like N-terminal" evidence="3">
    <location>
        <begin position="361"/>
        <end position="544"/>
    </location>
</feature>
<dbReference type="InterPro" id="IPR056884">
    <property type="entry name" value="NPHP3-like_N"/>
</dbReference>
<dbReference type="Pfam" id="PF01048">
    <property type="entry name" value="PNP_UDP_1"/>
    <property type="match status" value="1"/>
</dbReference>
<evidence type="ECO:0000313" key="5">
    <source>
        <dbReference type="Proteomes" id="UP000622797"/>
    </source>
</evidence>
<keyword evidence="5" id="KW-1185">Reference proteome</keyword>
<dbReference type="PANTHER" id="PTHR46082:SF11">
    <property type="entry name" value="AAA+ ATPASE DOMAIN-CONTAINING PROTEIN-RELATED"/>
    <property type="match status" value="1"/>
</dbReference>
<dbReference type="Proteomes" id="UP000622797">
    <property type="component" value="Unassembled WGS sequence"/>
</dbReference>
<sequence length="1085" mass="122405">MTTSQRQFPPETYTVGWICALPIELAAAKAMLDHVHESLAISADDSNAYIMGDMAGHNVVMACLPASQYGTSNAATVANNMHRSFPSIQFRLMVGIGGGVPGKVDIRLGDVVVSYQVLQYDLGKTVQDGKFQRTGTSVKSPQPLLTVVSKLQANHALKSSEIPKILSEMIEKHPMMTEYARRDTFQDQLFDSTYDHINSMDTCDPCSASRAIQRPLRLSTEPKIHYGVIASGNQVMKHGRTRDKLAQESGAICFEMEAAGLMDHFQCLVIRGICDYSDSHKNKEWQKYAAATAAAYVKELFSIIPPDITKRTPKDNAGKKCLYPYRYSLLIAIDRRKRLLRSLPFDYIDSRRSTVKTQHSNTCEWLLTHADYLDWSNQAKANEHHGFLWIKGKPGAGKSTIMNFAYGQASEDKSHTVISFFFNARGSDLEQSVIGMHRALLFQLLNAIPNLLKVFDSSKHEKELNILWKDLKQQKTHAPWSVEILRSLLRVAVEKLGERRLTCFIDALDECAEDEVEGMVEYFEGLGVSAVAKGTHFRICFSSRHYPHVDIQHGLKLVLELQQGHGNDIALYIQQKLKMGRNKTSNEIRRKMQTKAGGIFMWVVLVVGILNMEYKSGRIFAVRKRLDTIPTELSDLFKEILSRDQKNLEDLKLCIQWILFARRPLELEEYYFAVVSGLNHEELSEWIKDELSQDDMHRFLLSSSKGLAEVTNGTTQTVQFIHESVREFFLKNGLQELWPDLKGDFECFSHDQLKNCCYTYIQLNAWACIPPTTEGPLAPSNGVTYLHRKSPEKAPFLDYAIQHVLYHANAAASEISQEHFLSLFNLRAWINIDNLLQRSLAHTPDASLIYLLAEKNYERLIASAQRLDPRIMIPGERYGYPLFVALANGHRKAVDALLQETSVDLENRSSTYLPYGQDFASFGYQSPLQWAMKCGHVLFAERLISSTEFRGNLPSYEAIGWLFKASERGSTDIVKSMLAVEGIDVNARNLLGETPLSRAASYGRYTTVGLLLGAEGLQVNLPDYSNRMALIRAAEIGHYEIVELLLSAEGIWVNFQDDFGKTALTYAIEIGREDIADLLSMSRGH</sequence>
<evidence type="ECO:0000256" key="1">
    <source>
        <dbReference type="ARBA" id="ARBA00022737"/>
    </source>
</evidence>
<dbReference type="OrthoDB" id="194358at2759"/>
<evidence type="ECO:0000259" key="3">
    <source>
        <dbReference type="Pfam" id="PF24883"/>
    </source>
</evidence>
<dbReference type="SMART" id="SM00248">
    <property type="entry name" value="ANK"/>
    <property type="match status" value="4"/>
</dbReference>
<dbReference type="GO" id="GO:0003824">
    <property type="term" value="F:catalytic activity"/>
    <property type="evidence" value="ECO:0007669"/>
    <property type="project" value="InterPro"/>
</dbReference>